<dbReference type="SUPFAM" id="SSF51126">
    <property type="entry name" value="Pectin lyase-like"/>
    <property type="match status" value="2"/>
</dbReference>
<dbReference type="InterPro" id="IPR009063">
    <property type="entry name" value="Ig/albumin-bd_sf"/>
</dbReference>
<feature type="transmembrane region" description="Helical" evidence="2">
    <location>
        <begin position="1738"/>
        <end position="1763"/>
    </location>
</feature>
<feature type="compositionally biased region" description="Low complexity" evidence="1">
    <location>
        <begin position="1598"/>
        <end position="1607"/>
    </location>
</feature>
<dbReference type="Proteomes" id="UP000305165">
    <property type="component" value="Unassembled WGS sequence"/>
</dbReference>
<dbReference type="EMBL" id="SSXO01000003">
    <property type="protein sequence ID" value="TIH99804.1"/>
    <property type="molecule type" value="Genomic_DNA"/>
</dbReference>
<dbReference type="Gene3D" id="2.60.120.260">
    <property type="entry name" value="Galactose-binding domain-like"/>
    <property type="match status" value="1"/>
</dbReference>
<evidence type="ECO:0000259" key="4">
    <source>
        <dbReference type="PROSITE" id="PS50022"/>
    </source>
</evidence>
<dbReference type="SUPFAM" id="SSF46997">
    <property type="entry name" value="Bacterial immunoglobulin/albumin-binding domains"/>
    <property type="match status" value="3"/>
</dbReference>
<evidence type="ECO:0000256" key="3">
    <source>
        <dbReference type="SAM" id="SignalP"/>
    </source>
</evidence>
<dbReference type="PROSITE" id="PS50022">
    <property type="entry name" value="FA58C_3"/>
    <property type="match status" value="1"/>
</dbReference>
<feature type="domain" description="F5/8 type C" evidence="4">
    <location>
        <begin position="643"/>
        <end position="791"/>
    </location>
</feature>
<dbReference type="Gene3D" id="2.160.20.10">
    <property type="entry name" value="Single-stranded right-handed beta-helix, Pectin lyase-like"/>
    <property type="match status" value="1"/>
</dbReference>
<dbReference type="Pfam" id="PF00754">
    <property type="entry name" value="F5_F8_type_C"/>
    <property type="match status" value="1"/>
</dbReference>
<feature type="signal peptide" evidence="3">
    <location>
        <begin position="1"/>
        <end position="23"/>
    </location>
</feature>
<dbReference type="InterPro" id="IPR012334">
    <property type="entry name" value="Pectin_lyas_fold"/>
</dbReference>
<feature type="region of interest" description="Disordered" evidence="1">
    <location>
        <begin position="1218"/>
        <end position="1291"/>
    </location>
</feature>
<evidence type="ECO:0000313" key="6">
    <source>
        <dbReference type="Proteomes" id="UP000305165"/>
    </source>
</evidence>
<feature type="compositionally biased region" description="Low complexity" evidence="1">
    <location>
        <begin position="1578"/>
        <end position="1591"/>
    </location>
</feature>
<feature type="compositionally biased region" description="Polar residues" evidence="1">
    <location>
        <begin position="1246"/>
        <end position="1264"/>
    </location>
</feature>
<dbReference type="InterPro" id="IPR008979">
    <property type="entry name" value="Galactose-bd-like_sf"/>
</dbReference>
<dbReference type="Gene3D" id="1.20.120.1850">
    <property type="entry name" value="Ebh helix bundles repeating unit (S and A modules)"/>
    <property type="match status" value="4"/>
</dbReference>
<evidence type="ECO:0000313" key="5">
    <source>
        <dbReference type="EMBL" id="TIH99804.1"/>
    </source>
</evidence>
<gene>
    <name evidence="5" type="ORF">FAJ39_06290</name>
</gene>
<keyword evidence="2" id="KW-0472">Membrane</keyword>
<name>A0A4V4RWG5_STRSU</name>
<feature type="compositionally biased region" description="Polar residues" evidence="1">
    <location>
        <begin position="1567"/>
        <end position="1577"/>
    </location>
</feature>
<evidence type="ECO:0000256" key="1">
    <source>
        <dbReference type="SAM" id="MobiDB-lite"/>
    </source>
</evidence>
<proteinExistence type="predicted"/>
<keyword evidence="3" id="KW-0732">Signal</keyword>
<dbReference type="SUPFAM" id="SSF49785">
    <property type="entry name" value="Galactose-binding domain-like"/>
    <property type="match status" value="1"/>
</dbReference>
<dbReference type="SMART" id="SM00710">
    <property type="entry name" value="PbH1"/>
    <property type="match status" value="6"/>
</dbReference>
<reference evidence="5 6" key="1">
    <citation type="submission" date="2019-04" db="EMBL/GenBank/DDBJ databases">
        <title>Genome analysis of Streptococcus suis strain WUSS424.</title>
        <authorList>
            <person name="Chen H."/>
            <person name="Gao X."/>
            <person name="Wu Z."/>
        </authorList>
    </citation>
    <scope>NUCLEOTIDE SEQUENCE [LARGE SCALE GENOMIC DNA]</scope>
    <source>
        <strain evidence="5 6">WUSS424</strain>
    </source>
</reference>
<dbReference type="InterPro" id="IPR000421">
    <property type="entry name" value="FA58C"/>
</dbReference>
<accession>A0A4V4RWG5</accession>
<keyword evidence="2" id="KW-1133">Transmembrane helix</keyword>
<feature type="region of interest" description="Disordered" evidence="1">
    <location>
        <begin position="1559"/>
        <end position="1607"/>
    </location>
</feature>
<evidence type="ECO:0000256" key="2">
    <source>
        <dbReference type="SAM" id="Phobius"/>
    </source>
</evidence>
<keyword evidence="2" id="KW-0812">Transmembrane</keyword>
<dbReference type="Gene3D" id="1.20.5.420">
    <property type="entry name" value="Immunoglobulin FC, subunit C"/>
    <property type="match status" value="2"/>
</dbReference>
<organism evidence="5 6">
    <name type="scientific">Streptococcus suis</name>
    <dbReference type="NCBI Taxonomy" id="1307"/>
    <lineage>
        <taxon>Bacteria</taxon>
        <taxon>Bacillati</taxon>
        <taxon>Bacillota</taxon>
        <taxon>Bacilli</taxon>
        <taxon>Lactobacillales</taxon>
        <taxon>Streptococcaceae</taxon>
        <taxon>Streptococcus</taxon>
    </lineage>
</organism>
<dbReference type="InterPro" id="IPR011050">
    <property type="entry name" value="Pectin_lyase_fold/virulence"/>
</dbReference>
<dbReference type="InterPro" id="IPR006626">
    <property type="entry name" value="PbH1"/>
</dbReference>
<feature type="chain" id="PRO_5020788817" description="F5/8 type C domain-containing protein" evidence="3">
    <location>
        <begin position="24"/>
        <end position="1768"/>
    </location>
</feature>
<sequence length="1768" mass="190371">MKKKALISLATVSCLTLASLVQANTTDSPATSSTGRTYYVSSLRGNDANNGLSESSPFQTLDKINQLTLGPGDVVKLENGSVFNNQYLHLNGSGSEGAPIIITNYGDGSANLPTINTNGHGQWYQDYGKQLDNARHKYQGTVSSAILLKDVEYIEVSNLAITNAAAEEGKAYNAIDAMNRTGVAVVSQNKGTLDHIYLEGLRISNVKGNVYDKHMNNGGIYFTTFKPTNEAETGISRYNDVRVANNHVTDVNRWGIALAYTAYWDQFTTTALPDSVMERYGATNVVIENNYLRDIGGDAITTMYAHRPLVQNNVAIETANQINPSDYSATDFGRVAAAIWPWKCKDAIFQYNEVYDTNYSQDAQAWDADYGDGTVYQYNYSHNNEGGAIMFCYTQAYRNTFRYNISNKDLAGVISAAHNPDAEVYNNTFIVAENVDVLRGAPHTGGTMNVENNIFYYTGTSPKNENWTKGNARATYNNNLYYNYANVPTDDANAIQADPKFAGDISSAPISATTGTSIHDRSAFAMFKLAEDSPAIDAGVLQGGHPNQDFFGEVVDSKPDLGAAESPYTAEELSVASAVYTVTETSISEVPKRTKVSDFKANLRASRGASLEVLGRDGKVKADGDSLQAGDRVKLTRGALEKEYQIEFGKTFEEYDPSSMSAEVGSFQPNNQREGDGSLALDNQLSTIWHSKWAGDSRDNLWISLDLSQVKDVSMFKYVPRPQVGNGVITAYEISVSQDKQEWLTVASGDWEPTTATKIVEFAPVKARYVKLKAISSISREAGKNFAAAAEVRVGYEILDEGEVHLDGQNTILSSIYQMDGGTLYVPSTATHPTDEAQLLAGLGLPEKATAKVVDAEGNPVTSALETGHKLRITAENGQVKDYQIEVKNTYNWALDYVHNKQGNVWFAQRKEGDAYHNLTDYDATWPNWKGGNYGTVGIDGSGHSAAITDATHGLLADSLEPGGSSQGYAMTYRAPKDGYLQISLKDGEPYLRQAGNQNGSVKLSLTHNGTSLDSVTLTTSLEAQPIASRVIAVQKGDFVRFEALNIERPSKFSIHVTPILTYTDQAPTVAVTSVDRAGLQEELDRETSVKESVAYQLASQEKKAAYDQALEAGKTVATDTAVQQEAINQAVADLQDAREKLDGQAIEAAAAALLSLLEEEEQVKASPTYQGATVETKTAYDQAILAAQTGLEAEERTVASLEALKTALETAKTGLVAADHPSESEEPGSSEEPNSSAVPEEPSSPDDSNGANEQAEPTTNTVDRTALETQLAKEESTKASPAYQAADQEKRTAYDQALQAGRQLLTGQVGQEAIDQASRDLELAAQALNGQAILDLLSRLQEKVTASQTVKASPLYLAADSGKQAAYDQALAQAQAKLSQPGLQADLEAAFTNLLNSQAALDGKETESTEDTTPEQAELQTEALRQALSLAPDVQKSDAYLFAGPVRKDQYNQIILAAQTLLETGAGSQTEVDQLLETLTTYQTQLNGLDLKDHLLALKLELDEEEAVKASLRYTASQADKRAAYDKALQAAKEGLAQADYSKETLASLEAAVTKSRKALDGKETGSVTPPTETKPGTSTGNSSGTDTGHPSGGSSGSLTPTLPTPIYELKDPDSGVIITADQDLGNYKLVVKQVEKKIADLEGRQLIVLDIQLLDAAGQAVAYKGLLQVQVPAAKADSVEKVYYLSPDGKLTEMKIVKKDKESLTFETDHLSDFVLVYPEEIANTASGKSGLKAKILPATGAIIGITLPLAGLGILAGTLLNKKRD</sequence>
<protein>
    <recommendedName>
        <fullName evidence="4">F5/8 type C domain-containing protein</fullName>
    </recommendedName>
</protein>
<dbReference type="Pfam" id="PF07554">
    <property type="entry name" value="FIVAR"/>
    <property type="match status" value="6"/>
</dbReference>
<dbReference type="OrthoDB" id="1095434at2"/>
<comment type="caution">
    <text evidence="5">The sequence shown here is derived from an EMBL/GenBank/DDBJ whole genome shotgun (WGS) entry which is preliminary data.</text>
</comment>